<evidence type="ECO:0000256" key="3">
    <source>
        <dbReference type="ARBA" id="ARBA00022491"/>
    </source>
</evidence>
<proteinExistence type="inferred from homology"/>
<sequence length="168" mass="19123">MVRKAGPTNVIKVKQEPVDTPQDTVINDYDLVTFSVRELNRRLRGLTKEQVIMLKQRRRTLKNRGYAANCREKRVSQKETLEEEQTRLHEEVRVLDRQNQIQKQKLEDVQAKYQSLLKFAEKTNVQVKVVTSLPVTAALSAPSTSLMAGTPVIAQTGQPSTSLIKTEH</sequence>
<evidence type="ECO:0000256" key="8">
    <source>
        <dbReference type="SAM" id="Coils"/>
    </source>
</evidence>
<evidence type="ECO:0000256" key="7">
    <source>
        <dbReference type="ARBA" id="ARBA00023242"/>
    </source>
</evidence>
<evidence type="ECO:0000256" key="6">
    <source>
        <dbReference type="ARBA" id="ARBA00023163"/>
    </source>
</evidence>
<feature type="coiled-coil region" evidence="8">
    <location>
        <begin position="78"/>
        <end position="123"/>
    </location>
</feature>
<evidence type="ECO:0000256" key="1">
    <source>
        <dbReference type="ARBA" id="ARBA00004123"/>
    </source>
</evidence>
<dbReference type="FunFam" id="1.20.5.170:FF:000011">
    <property type="entry name" value="Transcription factor MafG, putative"/>
    <property type="match status" value="1"/>
</dbReference>
<keyword evidence="3" id="KW-0678">Repressor</keyword>
<keyword evidence="11" id="KW-1185">Reference proteome</keyword>
<evidence type="ECO:0000256" key="5">
    <source>
        <dbReference type="ARBA" id="ARBA00023125"/>
    </source>
</evidence>
<evidence type="ECO:0000313" key="11">
    <source>
        <dbReference type="Proteomes" id="UP000887568"/>
    </source>
</evidence>
<protein>
    <recommendedName>
        <fullName evidence="9">BZIP domain-containing protein</fullName>
    </recommendedName>
</protein>
<dbReference type="PANTHER" id="PTHR10129">
    <property type="entry name" value="TRANSCRIPTION FACTOR MAF"/>
    <property type="match status" value="1"/>
</dbReference>
<dbReference type="GO" id="GO:0000981">
    <property type="term" value="F:DNA-binding transcription factor activity, RNA polymerase II-specific"/>
    <property type="evidence" value="ECO:0007669"/>
    <property type="project" value="TreeGrafter"/>
</dbReference>
<dbReference type="OrthoDB" id="5974330at2759"/>
<reference evidence="10" key="1">
    <citation type="submission" date="2022-11" db="UniProtKB">
        <authorList>
            <consortium name="EnsemblMetazoa"/>
        </authorList>
    </citation>
    <scope>IDENTIFICATION</scope>
</reference>
<keyword evidence="6" id="KW-0804">Transcription</keyword>
<dbReference type="RefSeq" id="XP_038067727.1">
    <property type="nucleotide sequence ID" value="XM_038211799.1"/>
</dbReference>
<feature type="domain" description="BZIP" evidence="9">
    <location>
        <begin position="53"/>
        <end position="116"/>
    </location>
</feature>
<keyword evidence="4" id="KW-0805">Transcription regulation</keyword>
<dbReference type="Proteomes" id="UP000887568">
    <property type="component" value="Unplaced"/>
</dbReference>
<comment type="subcellular location">
    <subcellularLocation>
        <location evidence="1">Nucleus</location>
    </subcellularLocation>
</comment>
<dbReference type="InterPro" id="IPR008917">
    <property type="entry name" value="TF_DNA-bd_sf"/>
</dbReference>
<dbReference type="InterPro" id="IPR046347">
    <property type="entry name" value="bZIP_sf"/>
</dbReference>
<name>A0A914AVE1_PATMI</name>
<organism evidence="10 11">
    <name type="scientific">Patiria miniata</name>
    <name type="common">Bat star</name>
    <name type="synonym">Asterina miniata</name>
    <dbReference type="NCBI Taxonomy" id="46514"/>
    <lineage>
        <taxon>Eukaryota</taxon>
        <taxon>Metazoa</taxon>
        <taxon>Echinodermata</taxon>
        <taxon>Eleutherozoa</taxon>
        <taxon>Asterozoa</taxon>
        <taxon>Asteroidea</taxon>
        <taxon>Valvatacea</taxon>
        <taxon>Valvatida</taxon>
        <taxon>Asterinidae</taxon>
        <taxon>Patiria</taxon>
    </lineage>
</organism>
<keyword evidence="5" id="KW-0238">DNA-binding</keyword>
<dbReference type="InterPro" id="IPR004826">
    <property type="entry name" value="bZIP_Maf"/>
</dbReference>
<dbReference type="SUPFAM" id="SSF57959">
    <property type="entry name" value="Leucine zipper domain"/>
    <property type="match status" value="1"/>
</dbReference>
<keyword evidence="7" id="KW-0539">Nucleus</keyword>
<evidence type="ECO:0000256" key="2">
    <source>
        <dbReference type="ARBA" id="ARBA00008500"/>
    </source>
</evidence>
<dbReference type="GO" id="GO:0000978">
    <property type="term" value="F:RNA polymerase II cis-regulatory region sequence-specific DNA binding"/>
    <property type="evidence" value="ECO:0007669"/>
    <property type="project" value="TreeGrafter"/>
</dbReference>
<accession>A0A914AVE1</accession>
<dbReference type="Gene3D" id="1.20.5.170">
    <property type="match status" value="1"/>
</dbReference>
<dbReference type="OMA" id="RICEEPN"/>
<evidence type="ECO:0000256" key="4">
    <source>
        <dbReference type="ARBA" id="ARBA00023015"/>
    </source>
</evidence>
<dbReference type="Pfam" id="PF03131">
    <property type="entry name" value="bZIP_Maf"/>
    <property type="match status" value="1"/>
</dbReference>
<evidence type="ECO:0000259" key="9">
    <source>
        <dbReference type="PROSITE" id="PS50217"/>
    </source>
</evidence>
<dbReference type="PROSITE" id="PS50217">
    <property type="entry name" value="BZIP"/>
    <property type="match status" value="1"/>
</dbReference>
<keyword evidence="8" id="KW-0175">Coiled coil</keyword>
<dbReference type="GeneID" id="119737441"/>
<dbReference type="AlphaFoldDB" id="A0A914AVE1"/>
<dbReference type="CDD" id="cd14717">
    <property type="entry name" value="bZIP_Maf_small"/>
    <property type="match status" value="1"/>
</dbReference>
<dbReference type="InterPro" id="IPR024874">
    <property type="entry name" value="Transcription_factor_Maf_fam"/>
</dbReference>
<dbReference type="SUPFAM" id="SSF47454">
    <property type="entry name" value="A DNA-binding domain in eukaryotic transcription factors"/>
    <property type="match status" value="1"/>
</dbReference>
<dbReference type="SMART" id="SM00338">
    <property type="entry name" value="BRLZ"/>
    <property type="match status" value="1"/>
</dbReference>
<dbReference type="InterPro" id="IPR004827">
    <property type="entry name" value="bZIP"/>
</dbReference>
<dbReference type="PANTHER" id="PTHR10129:SF48">
    <property type="entry name" value="MAF-S, ISOFORM B"/>
    <property type="match status" value="1"/>
</dbReference>
<comment type="similarity">
    <text evidence="2">Belongs to the bZIP family. Maf subfamily.</text>
</comment>
<evidence type="ECO:0000313" key="10">
    <source>
        <dbReference type="EnsemblMetazoa" id="XP_038067727.1"/>
    </source>
</evidence>
<dbReference type="EnsemblMetazoa" id="XM_038211799.1">
    <property type="protein sequence ID" value="XP_038067727.1"/>
    <property type="gene ID" value="LOC119737441"/>
</dbReference>
<dbReference type="GO" id="GO:0005634">
    <property type="term" value="C:nucleus"/>
    <property type="evidence" value="ECO:0007669"/>
    <property type="project" value="UniProtKB-SubCell"/>
</dbReference>